<evidence type="ECO:0000313" key="3">
    <source>
        <dbReference type="EMBL" id="QDT15196.1"/>
    </source>
</evidence>
<name>A0A517P744_9PLAN</name>
<dbReference type="AlphaFoldDB" id="A0A517P744"/>
<dbReference type="Proteomes" id="UP000318741">
    <property type="component" value="Chromosome"/>
</dbReference>
<sequence length="268" mass="29142" precursor="true">MIRKALLGTALTLGLGALAFGTDFFTFAKTAAQEARAGVRDAVPVSFEIKAARQKLTELDPAVSAAKRVVAEQQIAVERLKSDLDRRTVALDEQAREMAFLRDKIGSGDLHYAGRTIGESDMKRDLAARLTTYETAKTTLGHKEALLTAQQQTLAANERKLDAMLDARGQLEVQIEQLEAKLQMVQARETIAGVEIDDTALSDTRDLIQRIDDELSVRERMLDEDGRTWDGAVPVSEIVKEGAAAEDAAARYDALFGAPAKKLGGDEA</sequence>
<feature type="coiled-coil region" evidence="1">
    <location>
        <begin position="161"/>
        <end position="188"/>
    </location>
</feature>
<feature type="chain" id="PRO_5021998657" description="Chromosome partition protein Smc" evidence="2">
    <location>
        <begin position="20"/>
        <end position="268"/>
    </location>
</feature>
<gene>
    <name evidence="3" type="ORF">CA12_12770</name>
</gene>
<evidence type="ECO:0008006" key="5">
    <source>
        <dbReference type="Google" id="ProtNLM"/>
    </source>
</evidence>
<proteinExistence type="predicted"/>
<dbReference type="KEGG" id="acaf:CA12_12770"/>
<evidence type="ECO:0000313" key="4">
    <source>
        <dbReference type="Proteomes" id="UP000318741"/>
    </source>
</evidence>
<evidence type="ECO:0000256" key="2">
    <source>
        <dbReference type="SAM" id="SignalP"/>
    </source>
</evidence>
<keyword evidence="2" id="KW-0732">Signal</keyword>
<keyword evidence="4" id="KW-1185">Reference proteome</keyword>
<reference evidence="3 4" key="1">
    <citation type="submission" date="2019-02" db="EMBL/GenBank/DDBJ databases">
        <title>Deep-cultivation of Planctomycetes and their phenomic and genomic characterization uncovers novel biology.</title>
        <authorList>
            <person name="Wiegand S."/>
            <person name="Jogler M."/>
            <person name="Boedeker C."/>
            <person name="Pinto D."/>
            <person name="Vollmers J."/>
            <person name="Rivas-Marin E."/>
            <person name="Kohn T."/>
            <person name="Peeters S.H."/>
            <person name="Heuer A."/>
            <person name="Rast P."/>
            <person name="Oberbeckmann S."/>
            <person name="Bunk B."/>
            <person name="Jeske O."/>
            <person name="Meyerdierks A."/>
            <person name="Storesund J.E."/>
            <person name="Kallscheuer N."/>
            <person name="Luecker S."/>
            <person name="Lage O.M."/>
            <person name="Pohl T."/>
            <person name="Merkel B.J."/>
            <person name="Hornburger P."/>
            <person name="Mueller R.-W."/>
            <person name="Bruemmer F."/>
            <person name="Labrenz M."/>
            <person name="Spormann A.M."/>
            <person name="Op den Camp H."/>
            <person name="Overmann J."/>
            <person name="Amann R."/>
            <person name="Jetten M.S.M."/>
            <person name="Mascher T."/>
            <person name="Medema M.H."/>
            <person name="Devos D.P."/>
            <person name="Kaster A.-K."/>
            <person name="Ovreas L."/>
            <person name="Rohde M."/>
            <person name="Galperin M.Y."/>
            <person name="Jogler C."/>
        </authorList>
    </citation>
    <scope>NUCLEOTIDE SEQUENCE [LARGE SCALE GENOMIC DNA]</scope>
    <source>
        <strain evidence="3 4">CA12</strain>
    </source>
</reference>
<organism evidence="3 4">
    <name type="scientific">Alienimonas californiensis</name>
    <dbReference type="NCBI Taxonomy" id="2527989"/>
    <lineage>
        <taxon>Bacteria</taxon>
        <taxon>Pseudomonadati</taxon>
        <taxon>Planctomycetota</taxon>
        <taxon>Planctomycetia</taxon>
        <taxon>Planctomycetales</taxon>
        <taxon>Planctomycetaceae</taxon>
        <taxon>Alienimonas</taxon>
    </lineage>
</organism>
<protein>
    <recommendedName>
        <fullName evidence="5">Chromosome partition protein Smc</fullName>
    </recommendedName>
</protein>
<dbReference type="EMBL" id="CP036265">
    <property type="protein sequence ID" value="QDT15196.1"/>
    <property type="molecule type" value="Genomic_DNA"/>
</dbReference>
<accession>A0A517P744</accession>
<keyword evidence="1" id="KW-0175">Coiled coil</keyword>
<feature type="signal peptide" evidence="2">
    <location>
        <begin position="1"/>
        <end position="19"/>
    </location>
</feature>
<evidence type="ECO:0000256" key="1">
    <source>
        <dbReference type="SAM" id="Coils"/>
    </source>
</evidence>